<reference evidence="5 6" key="1">
    <citation type="submission" date="2014-07" db="EMBL/GenBank/DDBJ databases">
        <title>Methanogenic archaea and the global carbon cycle.</title>
        <authorList>
            <person name="Henriksen J.R."/>
            <person name="Luke J."/>
            <person name="Reinhart S."/>
            <person name="Benedict M.N."/>
            <person name="Youngblut N.D."/>
            <person name="Metcalf M.E."/>
            <person name="Whitaker R.J."/>
            <person name="Metcalf W.W."/>
        </authorList>
    </citation>
    <scope>NUCLEOTIDE SEQUENCE [LARGE SCALE GENOMIC DNA]</scope>
    <source>
        <strain evidence="5 6">Z-761</strain>
    </source>
</reference>
<evidence type="ECO:0000313" key="6">
    <source>
        <dbReference type="Proteomes" id="UP000033096"/>
    </source>
</evidence>
<dbReference type="RefSeq" id="WP_048119128.1">
    <property type="nucleotide sequence ID" value="NZ_CP009520.1"/>
</dbReference>
<dbReference type="KEGG" id="mvc:MSVAZ_1081"/>
<dbReference type="Gene3D" id="1.10.10.10">
    <property type="entry name" value="Winged helix-like DNA-binding domain superfamily/Winged helix DNA-binding domain"/>
    <property type="match status" value="1"/>
</dbReference>
<dbReference type="HOGENOM" id="CLU_083287_18_0_2"/>
<evidence type="ECO:0000259" key="4">
    <source>
        <dbReference type="PROSITE" id="PS50995"/>
    </source>
</evidence>
<dbReference type="PANTHER" id="PTHR42756">
    <property type="entry name" value="TRANSCRIPTIONAL REGULATOR, MARR"/>
    <property type="match status" value="1"/>
</dbReference>
<dbReference type="EMBL" id="CP009520">
    <property type="protein sequence ID" value="AKB43350.1"/>
    <property type="molecule type" value="Genomic_DNA"/>
</dbReference>
<dbReference type="SMART" id="SM00347">
    <property type="entry name" value="HTH_MARR"/>
    <property type="match status" value="1"/>
</dbReference>
<keyword evidence="6" id="KW-1185">Reference proteome</keyword>
<dbReference type="InterPro" id="IPR036388">
    <property type="entry name" value="WH-like_DNA-bd_sf"/>
</dbReference>
<dbReference type="GO" id="GO:0003700">
    <property type="term" value="F:DNA-binding transcription factor activity"/>
    <property type="evidence" value="ECO:0007669"/>
    <property type="project" value="InterPro"/>
</dbReference>
<dbReference type="InterPro" id="IPR036390">
    <property type="entry name" value="WH_DNA-bd_sf"/>
</dbReference>
<dbReference type="GO" id="GO:0003677">
    <property type="term" value="F:DNA binding"/>
    <property type="evidence" value="ECO:0007669"/>
    <property type="project" value="UniProtKB-KW"/>
</dbReference>
<sequence>MENFREINLKEIDPREILGPIAHTYRSNLAYMAKELEAYRVGSGQFEFLLFLYHKDGVSQETIAKTLKVSKATIARAIHNLEKEGYVYRERDEKDLRAYKVYLTDKGKEMRSIIFKKQASFMDLLFSDFTFEEKKIFRLLIHKAVIKLFEPGVETPSDRPDGMK</sequence>
<evidence type="ECO:0000256" key="2">
    <source>
        <dbReference type="ARBA" id="ARBA00023125"/>
    </source>
</evidence>
<keyword evidence="1" id="KW-0805">Transcription regulation</keyword>
<organism evidence="5 6">
    <name type="scientific">Methanosarcina vacuolata Z-761</name>
    <dbReference type="NCBI Taxonomy" id="1434123"/>
    <lineage>
        <taxon>Archaea</taxon>
        <taxon>Methanobacteriati</taxon>
        <taxon>Methanobacteriota</taxon>
        <taxon>Stenosarchaea group</taxon>
        <taxon>Methanomicrobia</taxon>
        <taxon>Methanosarcinales</taxon>
        <taxon>Methanosarcinaceae</taxon>
        <taxon>Methanosarcina</taxon>
    </lineage>
</organism>
<dbReference type="Pfam" id="PF01047">
    <property type="entry name" value="MarR"/>
    <property type="match status" value="1"/>
</dbReference>
<proteinExistence type="predicted"/>
<dbReference type="PROSITE" id="PS50995">
    <property type="entry name" value="HTH_MARR_2"/>
    <property type="match status" value="1"/>
</dbReference>
<evidence type="ECO:0000256" key="1">
    <source>
        <dbReference type="ARBA" id="ARBA00023015"/>
    </source>
</evidence>
<dbReference type="PRINTS" id="PR00598">
    <property type="entry name" value="HTHMARR"/>
</dbReference>
<dbReference type="PATRIC" id="fig|1434123.4.peg.1263"/>
<keyword evidence="2" id="KW-0238">DNA-binding</keyword>
<evidence type="ECO:0000256" key="3">
    <source>
        <dbReference type="ARBA" id="ARBA00023163"/>
    </source>
</evidence>
<keyword evidence="3" id="KW-0804">Transcription</keyword>
<accession>A0A0E3Q3V8</accession>
<feature type="domain" description="HTH marR-type" evidence="4">
    <location>
        <begin position="1"/>
        <end position="146"/>
    </location>
</feature>
<protein>
    <submittedName>
        <fullName evidence="5">Transcriptional regulator, MarR family</fullName>
    </submittedName>
</protein>
<dbReference type="Proteomes" id="UP000033096">
    <property type="component" value="Chromosome"/>
</dbReference>
<evidence type="ECO:0000313" key="5">
    <source>
        <dbReference type="EMBL" id="AKB43350.1"/>
    </source>
</evidence>
<dbReference type="InterPro" id="IPR000835">
    <property type="entry name" value="HTH_MarR-typ"/>
</dbReference>
<gene>
    <name evidence="5" type="ORF">MSVAZ_1081</name>
</gene>
<dbReference type="AlphaFoldDB" id="A0A0E3Q3V8"/>
<name>A0A0E3Q3V8_9EURY</name>
<dbReference type="STRING" id="1434123.MSVAZ_1081"/>
<dbReference type="PANTHER" id="PTHR42756:SF2">
    <property type="entry name" value="MARR FAMILY REGULATORY PROTEIN"/>
    <property type="match status" value="1"/>
</dbReference>
<dbReference type="SUPFAM" id="SSF46785">
    <property type="entry name" value="Winged helix' DNA-binding domain"/>
    <property type="match status" value="1"/>
</dbReference>
<dbReference type="GeneID" id="24809482"/>